<dbReference type="PROSITE" id="PS51034">
    <property type="entry name" value="ZP_2"/>
    <property type="match status" value="1"/>
</dbReference>
<keyword evidence="4" id="KW-1133">Transmembrane helix</keyword>
<reference evidence="6" key="1">
    <citation type="submission" date="2023-07" db="EMBL/GenBank/DDBJ databases">
        <authorList>
            <person name="Stuckert A."/>
        </authorList>
    </citation>
    <scope>NUCLEOTIDE SEQUENCE</scope>
</reference>
<sequence length="453" mass="48822">MGEHKERIATSNQKSKKQRNGTMITLVVLLLGLAGKECLGNYLNCSSLYARYPVDSDIMVICGPSTIVLTINACPVQFAEFDPTSLALNGKHTLLNCNGTLDTTVDPPVVKFIFPINDTTENACGNNIAIEDDVGTGIFQSYSIIQTVVISGFVNTPVIEDSKLISYSTNLNYNFSCYYPLQYFLNNTELLTSSANVAVNTNNGTFISTLSMQLFIQFDLPRMKNFTVPLQFNGSALSLKKNVYVQVTATNLTANFYVHLDECFATPSPLLTTDVASKFSLLSGCSTANKTKILSNGLGKSAQFSFETFRFLQHSGQPTSTIYLHCATRLCQPDTCAAINQACNAVPATSAAPSSQRRRRAAEVSASEGTTESVTVSSGPITTRDEESTGSHPSGVSEVNQLHGTLTGLIVGIIIAALLGVALAIASLIFYKMSRLRSQNNKSGVDNFSYTGK</sequence>
<feature type="domain" description="ZP" evidence="5">
    <location>
        <begin position="61"/>
        <end position="350"/>
    </location>
</feature>
<dbReference type="InterPro" id="IPR001507">
    <property type="entry name" value="ZP_dom"/>
</dbReference>
<evidence type="ECO:0000256" key="1">
    <source>
        <dbReference type="ARBA" id="ARBA00022729"/>
    </source>
</evidence>
<name>A0ABN9LYT6_9NEOB</name>
<keyword evidence="4" id="KW-0812">Transmembrane</keyword>
<proteinExistence type="predicted"/>
<dbReference type="InterPro" id="IPR055355">
    <property type="entry name" value="ZP-C"/>
</dbReference>
<accession>A0ABN9LYT6</accession>
<dbReference type="Pfam" id="PF23344">
    <property type="entry name" value="ZP-N"/>
    <property type="match status" value="1"/>
</dbReference>
<organism evidence="6 7">
    <name type="scientific">Ranitomeya imitator</name>
    <name type="common">mimic poison frog</name>
    <dbReference type="NCBI Taxonomy" id="111125"/>
    <lineage>
        <taxon>Eukaryota</taxon>
        <taxon>Metazoa</taxon>
        <taxon>Chordata</taxon>
        <taxon>Craniata</taxon>
        <taxon>Vertebrata</taxon>
        <taxon>Euteleostomi</taxon>
        <taxon>Amphibia</taxon>
        <taxon>Batrachia</taxon>
        <taxon>Anura</taxon>
        <taxon>Neobatrachia</taxon>
        <taxon>Hyloidea</taxon>
        <taxon>Dendrobatidae</taxon>
        <taxon>Dendrobatinae</taxon>
        <taxon>Ranitomeya</taxon>
    </lineage>
</organism>
<dbReference type="PANTHER" id="PTHR14002">
    <property type="entry name" value="ENDOGLIN/TGF-BETA RECEPTOR TYPE III"/>
    <property type="match status" value="1"/>
</dbReference>
<feature type="compositionally biased region" description="Low complexity" evidence="3">
    <location>
        <begin position="363"/>
        <end position="379"/>
    </location>
</feature>
<feature type="transmembrane region" description="Helical" evidence="4">
    <location>
        <begin position="406"/>
        <end position="431"/>
    </location>
</feature>
<keyword evidence="7" id="KW-1185">Reference proteome</keyword>
<evidence type="ECO:0000313" key="6">
    <source>
        <dbReference type="EMBL" id="CAJ0954447.1"/>
    </source>
</evidence>
<evidence type="ECO:0000256" key="2">
    <source>
        <dbReference type="ARBA" id="ARBA00023157"/>
    </source>
</evidence>
<dbReference type="Proteomes" id="UP001176940">
    <property type="component" value="Unassembled WGS sequence"/>
</dbReference>
<protein>
    <recommendedName>
        <fullName evidence="5">ZP domain-containing protein</fullName>
    </recommendedName>
</protein>
<dbReference type="Pfam" id="PF00100">
    <property type="entry name" value="Zona_pellucida"/>
    <property type="match status" value="1"/>
</dbReference>
<dbReference type="InterPro" id="IPR055356">
    <property type="entry name" value="ZP-N"/>
</dbReference>
<keyword evidence="4" id="KW-0472">Membrane</keyword>
<evidence type="ECO:0000256" key="3">
    <source>
        <dbReference type="SAM" id="MobiDB-lite"/>
    </source>
</evidence>
<keyword evidence="1" id="KW-0732">Signal</keyword>
<comment type="caution">
    <text evidence="6">The sequence shown here is derived from an EMBL/GenBank/DDBJ whole genome shotgun (WGS) entry which is preliminary data.</text>
</comment>
<evidence type="ECO:0000259" key="5">
    <source>
        <dbReference type="PROSITE" id="PS51034"/>
    </source>
</evidence>
<evidence type="ECO:0000313" key="7">
    <source>
        <dbReference type="Proteomes" id="UP001176940"/>
    </source>
</evidence>
<keyword evidence="2" id="KW-1015">Disulfide bond</keyword>
<dbReference type="PANTHER" id="PTHR14002:SF14">
    <property type="entry name" value="SI:DKEY-103G5.3"/>
    <property type="match status" value="1"/>
</dbReference>
<evidence type="ECO:0000256" key="4">
    <source>
        <dbReference type="SAM" id="Phobius"/>
    </source>
</evidence>
<feature type="region of interest" description="Disordered" evidence="3">
    <location>
        <begin position="350"/>
        <end position="396"/>
    </location>
</feature>
<dbReference type="SMART" id="SM00241">
    <property type="entry name" value="ZP"/>
    <property type="match status" value="1"/>
</dbReference>
<dbReference type="InterPro" id="IPR042235">
    <property type="entry name" value="ZP-C_dom"/>
</dbReference>
<gene>
    <name evidence="6" type="ORF">RIMI_LOCUS14736095</name>
</gene>
<dbReference type="EMBL" id="CAUEEQ010038522">
    <property type="protein sequence ID" value="CAJ0954447.1"/>
    <property type="molecule type" value="Genomic_DNA"/>
</dbReference>
<dbReference type="Gene3D" id="2.60.40.4100">
    <property type="entry name" value="Zona pellucida, ZP-C domain"/>
    <property type="match status" value="1"/>
</dbReference>